<proteinExistence type="predicted"/>
<name>A0A0B2RQJ6_GLYSO</name>
<feature type="non-terminal residue" evidence="1">
    <location>
        <position position="104"/>
    </location>
</feature>
<dbReference type="PANTHER" id="PTHR33116">
    <property type="entry name" value="REVERSE TRANSCRIPTASE ZINC-BINDING DOMAIN-CONTAINING PROTEIN-RELATED-RELATED"/>
    <property type="match status" value="1"/>
</dbReference>
<protein>
    <submittedName>
        <fullName evidence="1">Putative ribonuclease H protein</fullName>
        <ecNumber evidence="1">3.1.27.-</ecNumber>
    </submittedName>
</protein>
<gene>
    <name evidence="1" type="ORF">glysoja_048400</name>
</gene>
<evidence type="ECO:0000313" key="1">
    <source>
        <dbReference type="EMBL" id="KHN34559.1"/>
    </source>
</evidence>
<reference evidence="1" key="1">
    <citation type="submission" date="2014-07" db="EMBL/GenBank/DDBJ databases">
        <title>Identification of a novel salt tolerance gene in wild soybean by whole-genome sequencing.</title>
        <authorList>
            <person name="Lam H.-M."/>
            <person name="Qi X."/>
            <person name="Li M.-W."/>
            <person name="Liu X."/>
            <person name="Xie M."/>
            <person name="Ni M."/>
            <person name="Xu X."/>
        </authorList>
    </citation>
    <scope>NUCLEOTIDE SEQUENCE [LARGE SCALE GENOMIC DNA]</scope>
    <source>
        <tissue evidence="1">Root</tissue>
    </source>
</reference>
<feature type="non-terminal residue" evidence="1">
    <location>
        <position position="1"/>
    </location>
</feature>
<dbReference type="Proteomes" id="UP000053555">
    <property type="component" value="Unassembled WGS sequence"/>
</dbReference>
<keyword evidence="1" id="KW-0378">Hydrolase</keyword>
<dbReference type="GO" id="GO:0016787">
    <property type="term" value="F:hydrolase activity"/>
    <property type="evidence" value="ECO:0007669"/>
    <property type="project" value="UniProtKB-KW"/>
</dbReference>
<organism evidence="1">
    <name type="scientific">Glycine soja</name>
    <name type="common">Wild soybean</name>
    <dbReference type="NCBI Taxonomy" id="3848"/>
    <lineage>
        <taxon>Eukaryota</taxon>
        <taxon>Viridiplantae</taxon>
        <taxon>Streptophyta</taxon>
        <taxon>Embryophyta</taxon>
        <taxon>Tracheophyta</taxon>
        <taxon>Spermatophyta</taxon>
        <taxon>Magnoliopsida</taxon>
        <taxon>eudicotyledons</taxon>
        <taxon>Gunneridae</taxon>
        <taxon>Pentapetalae</taxon>
        <taxon>rosids</taxon>
        <taxon>fabids</taxon>
        <taxon>Fabales</taxon>
        <taxon>Fabaceae</taxon>
        <taxon>Papilionoideae</taxon>
        <taxon>50 kb inversion clade</taxon>
        <taxon>NPAAA clade</taxon>
        <taxon>indigoferoid/millettioid clade</taxon>
        <taxon>Phaseoleae</taxon>
        <taxon>Glycine</taxon>
        <taxon>Glycine subgen. Soja</taxon>
    </lineage>
</organism>
<dbReference type="EMBL" id="KN648864">
    <property type="protein sequence ID" value="KHN34559.1"/>
    <property type="molecule type" value="Genomic_DNA"/>
</dbReference>
<dbReference type="EC" id="3.1.27.-" evidence="1"/>
<sequence length="104" mass="12334">LSFFRAPSTVINRISAIQRKFLWGGNPEGRKIAWISWSHCCTPKHMGGLGIKDIQILNKALLFKWKWMMFHQPDQLWNRILVSKYNGWRGLGQGPRKLYFSTWW</sequence>
<dbReference type="PANTHER" id="PTHR33116:SF78">
    <property type="entry name" value="OS12G0587133 PROTEIN"/>
    <property type="match status" value="1"/>
</dbReference>
<dbReference type="AlphaFoldDB" id="A0A0B2RQJ6"/>
<accession>A0A0B2RQJ6</accession>